<dbReference type="SUPFAM" id="SSF47353">
    <property type="entry name" value="Retrovirus capsid dimerization domain-like"/>
    <property type="match status" value="1"/>
</dbReference>
<accession>A0A5F8GVM9</accession>
<evidence type="ECO:0000256" key="1">
    <source>
        <dbReference type="ARBA" id="ARBA00022723"/>
    </source>
</evidence>
<feature type="region of interest" description="Disordered" evidence="5">
    <location>
        <begin position="115"/>
        <end position="146"/>
    </location>
</feature>
<dbReference type="Gene3D" id="1.10.1200.30">
    <property type="match status" value="1"/>
</dbReference>
<feature type="compositionally biased region" description="Acidic residues" evidence="5">
    <location>
        <begin position="306"/>
        <end position="317"/>
    </location>
</feature>
<evidence type="ECO:0000313" key="8">
    <source>
        <dbReference type="Proteomes" id="UP000002280"/>
    </source>
</evidence>
<proteinExistence type="predicted"/>
<dbReference type="InterPro" id="IPR008919">
    <property type="entry name" value="Retrov_capsid_N"/>
</dbReference>
<dbReference type="SUPFAM" id="SSF47836">
    <property type="entry name" value="Retroviral matrix proteins"/>
    <property type="match status" value="1"/>
</dbReference>
<dbReference type="Proteomes" id="UP000002280">
    <property type="component" value="Chromosome 2"/>
</dbReference>
<dbReference type="SUPFAM" id="SSF47943">
    <property type="entry name" value="Retrovirus capsid protein, N-terminal core domain"/>
    <property type="match status" value="1"/>
</dbReference>
<dbReference type="SUPFAM" id="SSF57756">
    <property type="entry name" value="Retrovirus zinc finger-like domains"/>
    <property type="match status" value="2"/>
</dbReference>
<dbReference type="InterPro" id="IPR038124">
    <property type="entry name" value="B_retro_matrix_sf"/>
</dbReference>
<dbReference type="InterPro" id="IPR036875">
    <property type="entry name" value="Znf_CCHC_sf"/>
</dbReference>
<evidence type="ECO:0000256" key="3">
    <source>
        <dbReference type="ARBA" id="ARBA00022833"/>
    </source>
</evidence>
<dbReference type="Gene3D" id="1.10.375.10">
    <property type="entry name" value="Human Immunodeficiency Virus Type 1 Capsid Protein"/>
    <property type="match status" value="1"/>
</dbReference>
<dbReference type="GO" id="GO:0003676">
    <property type="term" value="F:nucleic acid binding"/>
    <property type="evidence" value="ECO:0007669"/>
    <property type="project" value="InterPro"/>
</dbReference>
<dbReference type="GeneTree" id="ENSGT00940000162994"/>
<dbReference type="OMA" id="KHWANEC"/>
<dbReference type="Gene3D" id="4.10.60.10">
    <property type="entry name" value="Zinc finger, CCHC-type"/>
    <property type="match status" value="1"/>
</dbReference>
<dbReference type="Pfam" id="PF00098">
    <property type="entry name" value="zf-CCHC"/>
    <property type="match status" value="1"/>
</dbReference>
<dbReference type="SMART" id="SM00343">
    <property type="entry name" value="ZnF_C2HC"/>
    <property type="match status" value="2"/>
</dbReference>
<dbReference type="InterPro" id="IPR045345">
    <property type="entry name" value="Gag_p24_C"/>
</dbReference>
<dbReference type="AlphaFoldDB" id="A0A5F8GVM9"/>
<evidence type="ECO:0000256" key="2">
    <source>
        <dbReference type="ARBA" id="ARBA00022771"/>
    </source>
</evidence>
<dbReference type="Gene3D" id="1.10.150.490">
    <property type="entry name" value="Retroviral GAG p10 protein"/>
    <property type="match status" value="1"/>
</dbReference>
<dbReference type="InterPro" id="IPR008916">
    <property type="entry name" value="Retrov_capsid_C"/>
</dbReference>
<dbReference type="Pfam" id="PF00607">
    <property type="entry name" value="Gag_p24"/>
    <property type="match status" value="1"/>
</dbReference>
<dbReference type="GO" id="GO:0008270">
    <property type="term" value="F:zinc ion binding"/>
    <property type="evidence" value="ECO:0007669"/>
    <property type="project" value="UniProtKB-KW"/>
</dbReference>
<feature type="compositionally biased region" description="Basic and acidic residues" evidence="5">
    <location>
        <begin position="115"/>
        <end position="129"/>
    </location>
</feature>
<dbReference type="InterPro" id="IPR003322">
    <property type="entry name" value="B_retro_matrix"/>
</dbReference>
<name>A0A5F8GVM9_MONDO</name>
<dbReference type="Pfam" id="PF19317">
    <property type="entry name" value="Gag_p24_C"/>
    <property type="match status" value="1"/>
</dbReference>
<dbReference type="Ensembl" id="ENSMODT00000059176.1">
    <property type="protein sequence ID" value="ENSMODP00000051256.1"/>
    <property type="gene ID" value="ENSMODG00000042379.1"/>
</dbReference>
<reference evidence="7 8" key="1">
    <citation type="journal article" date="2007" name="Nature">
        <title>Genome of the marsupial Monodelphis domestica reveals innovation in non-coding sequences.</title>
        <authorList>
            <person name="Mikkelsen T.S."/>
            <person name="Wakefield M.J."/>
            <person name="Aken B."/>
            <person name="Amemiya C.T."/>
            <person name="Chang J.L."/>
            <person name="Duke S."/>
            <person name="Garber M."/>
            <person name="Gentles A.J."/>
            <person name="Goodstadt L."/>
            <person name="Heger A."/>
            <person name="Jurka J."/>
            <person name="Kamal M."/>
            <person name="Mauceli E."/>
            <person name="Searle S.M."/>
            <person name="Sharpe T."/>
            <person name="Baker M.L."/>
            <person name="Batzer M.A."/>
            <person name="Benos P.V."/>
            <person name="Belov K."/>
            <person name="Clamp M."/>
            <person name="Cook A."/>
            <person name="Cuff J."/>
            <person name="Das R."/>
            <person name="Davidow L."/>
            <person name="Deakin J.E."/>
            <person name="Fazzari M.J."/>
            <person name="Glass J.L."/>
            <person name="Grabherr M."/>
            <person name="Greally J.M."/>
            <person name="Gu W."/>
            <person name="Hore T.A."/>
            <person name="Huttley G.A."/>
            <person name="Kleber M."/>
            <person name="Jirtle R.L."/>
            <person name="Koina E."/>
            <person name="Lee J.T."/>
            <person name="Mahony S."/>
            <person name="Marra M.A."/>
            <person name="Miller R.D."/>
            <person name="Nicholls R.D."/>
            <person name="Oda M."/>
            <person name="Papenfuss A.T."/>
            <person name="Parra Z.E."/>
            <person name="Pollock D.D."/>
            <person name="Ray D.A."/>
            <person name="Schein J.E."/>
            <person name="Speed T.P."/>
            <person name="Thompson K."/>
            <person name="VandeBerg J.L."/>
            <person name="Wade C.M."/>
            <person name="Walker J.A."/>
            <person name="Waters P.D."/>
            <person name="Webber C."/>
            <person name="Weidman J.R."/>
            <person name="Xie X."/>
            <person name="Zody M.C."/>
            <person name="Baldwin J."/>
            <person name="Abdouelleil A."/>
            <person name="Abdulkadir J."/>
            <person name="Abebe A."/>
            <person name="Abera B."/>
            <person name="Abreu J."/>
            <person name="Acer S.C."/>
            <person name="Aftuck L."/>
            <person name="Alexander A."/>
            <person name="An P."/>
            <person name="Anderson E."/>
            <person name="Anderson S."/>
            <person name="Arachi H."/>
            <person name="Azer M."/>
            <person name="Bachantsang P."/>
            <person name="Barry A."/>
            <person name="Bayul T."/>
            <person name="Berlin A."/>
            <person name="Bessette D."/>
            <person name="Bloom T."/>
            <person name="Bloom T."/>
            <person name="Boguslavskiy L."/>
            <person name="Bonnet C."/>
            <person name="Boukhgalter B."/>
            <person name="Bourzgui I."/>
            <person name="Brown A."/>
            <person name="Cahill P."/>
            <person name="Channer S."/>
            <person name="Cheshatsang Y."/>
            <person name="Chuda L."/>
            <person name="Citroen M."/>
            <person name="Collymore A."/>
            <person name="Cooke P."/>
            <person name="Costello M."/>
            <person name="D'Aco K."/>
            <person name="Daza R."/>
            <person name="De Haan G."/>
            <person name="DeGray S."/>
            <person name="DeMaso C."/>
            <person name="Dhargay N."/>
            <person name="Dooley K."/>
            <person name="Dooley E."/>
            <person name="Doricent M."/>
            <person name="Dorje P."/>
            <person name="Dorjee K."/>
            <person name="Dupes A."/>
            <person name="Elong R."/>
            <person name="Falk J."/>
            <person name="Farina A."/>
            <person name="Faro S."/>
            <person name="Ferguson D."/>
            <person name="Fisher S."/>
            <person name="Foley C.D."/>
            <person name="Franke A."/>
            <person name="Friedrich D."/>
            <person name="Gadbois L."/>
            <person name="Gearin G."/>
            <person name="Gearin C.R."/>
            <person name="Giannoukos G."/>
            <person name="Goode T."/>
            <person name="Graham J."/>
            <person name="Grandbois E."/>
            <person name="Grewal S."/>
            <person name="Gyaltsen K."/>
            <person name="Hafez N."/>
            <person name="Hagos B."/>
            <person name="Hall J."/>
            <person name="Henson C."/>
            <person name="Hollinger A."/>
            <person name="Honan T."/>
            <person name="Huard M.D."/>
            <person name="Hughes L."/>
            <person name="Hurhula B."/>
            <person name="Husby M.E."/>
            <person name="Kamat A."/>
            <person name="Kanga B."/>
            <person name="Kashin S."/>
            <person name="Khazanovich D."/>
            <person name="Kisner P."/>
            <person name="Lance K."/>
            <person name="Lara M."/>
            <person name="Lee W."/>
            <person name="Lennon N."/>
            <person name="Letendre F."/>
            <person name="LeVine R."/>
            <person name="Lipovsky A."/>
            <person name="Liu X."/>
            <person name="Liu J."/>
            <person name="Liu S."/>
            <person name="Lokyitsang T."/>
            <person name="Lokyitsang Y."/>
            <person name="Lubonja R."/>
            <person name="Lui A."/>
            <person name="MacDonald P."/>
            <person name="Magnisalis V."/>
            <person name="Maru K."/>
            <person name="Matthews C."/>
            <person name="McCusker W."/>
            <person name="McDonough S."/>
            <person name="Mehta T."/>
            <person name="Meldrim J."/>
            <person name="Meneus L."/>
            <person name="Mihai O."/>
            <person name="Mihalev A."/>
            <person name="Mihova T."/>
            <person name="Mittelman R."/>
            <person name="Mlenga V."/>
            <person name="Montmayeur A."/>
            <person name="Mulrain L."/>
            <person name="Navidi A."/>
            <person name="Naylor J."/>
            <person name="Negash T."/>
            <person name="Nguyen T."/>
            <person name="Nguyen N."/>
            <person name="Nicol R."/>
            <person name="Norbu C."/>
            <person name="Norbu N."/>
            <person name="Novod N."/>
            <person name="O'Neill B."/>
            <person name="Osman S."/>
            <person name="Markiewicz E."/>
            <person name="Oyono O.L."/>
            <person name="Patti C."/>
            <person name="Phunkhang P."/>
            <person name="Pierre F."/>
            <person name="Priest M."/>
            <person name="Raghuraman S."/>
            <person name="Rege F."/>
            <person name="Reyes R."/>
            <person name="Rise C."/>
            <person name="Rogov P."/>
            <person name="Ross K."/>
            <person name="Ryan E."/>
            <person name="Settipalli S."/>
            <person name="Shea T."/>
            <person name="Sherpa N."/>
            <person name="Shi L."/>
            <person name="Shih D."/>
            <person name="Sparrow T."/>
            <person name="Spaulding J."/>
            <person name="Stalker J."/>
            <person name="Stange-Thomann N."/>
            <person name="Stavropoulos S."/>
            <person name="Stone C."/>
            <person name="Strader C."/>
            <person name="Tesfaye S."/>
            <person name="Thomson T."/>
            <person name="Thoulutsang Y."/>
            <person name="Thoulutsang D."/>
            <person name="Topham K."/>
            <person name="Topping I."/>
            <person name="Tsamla T."/>
            <person name="Vassiliev H."/>
            <person name="Vo A."/>
            <person name="Wangchuk T."/>
            <person name="Wangdi T."/>
            <person name="Weiand M."/>
            <person name="Wilkinson J."/>
            <person name="Wilson A."/>
            <person name="Yadav S."/>
            <person name="Young G."/>
            <person name="Yu Q."/>
            <person name="Zembek L."/>
            <person name="Zhong D."/>
            <person name="Zimmer A."/>
            <person name="Zwirko Z."/>
            <person name="Jaffe D.B."/>
            <person name="Alvarez P."/>
            <person name="Brockman W."/>
            <person name="Butler J."/>
            <person name="Chin C."/>
            <person name="Gnerre S."/>
            <person name="MacCallum I."/>
            <person name="Graves J.A."/>
            <person name="Ponting C.P."/>
            <person name="Breen M."/>
            <person name="Samollow P.B."/>
            <person name="Lander E.S."/>
            <person name="Lindblad-Toh K."/>
        </authorList>
    </citation>
    <scope>NUCLEOTIDE SEQUENCE [LARGE SCALE GENOMIC DNA]</scope>
</reference>
<keyword evidence="1" id="KW-0479">Metal-binding</keyword>
<dbReference type="Pfam" id="PF02337">
    <property type="entry name" value="Gag_p10"/>
    <property type="match status" value="1"/>
</dbReference>
<feature type="region of interest" description="Disordered" evidence="5">
    <location>
        <begin position="289"/>
        <end position="329"/>
    </location>
</feature>
<dbReference type="InParanoid" id="A0A5F8GVM9"/>
<dbReference type="Pfam" id="PF14787">
    <property type="entry name" value="zf-CCHC_5"/>
    <property type="match status" value="1"/>
</dbReference>
<evidence type="ECO:0000256" key="4">
    <source>
        <dbReference type="PROSITE-ProRule" id="PRU00047"/>
    </source>
</evidence>
<evidence type="ECO:0000256" key="5">
    <source>
        <dbReference type="SAM" id="MobiDB-lite"/>
    </source>
</evidence>
<evidence type="ECO:0000313" key="7">
    <source>
        <dbReference type="Ensembl" id="ENSMODP00000051256.1"/>
    </source>
</evidence>
<dbReference type="PANTHER" id="PTHR40389:SF3">
    <property type="entry name" value="IGE-BINDING PROTEIN"/>
    <property type="match status" value="1"/>
</dbReference>
<keyword evidence="3" id="KW-0862">Zinc</keyword>
<feature type="domain" description="CCHC-type" evidence="6">
    <location>
        <begin position="572"/>
        <end position="587"/>
    </location>
</feature>
<organism evidence="7 8">
    <name type="scientific">Monodelphis domestica</name>
    <name type="common">Gray short-tailed opossum</name>
    <dbReference type="NCBI Taxonomy" id="13616"/>
    <lineage>
        <taxon>Eukaryota</taxon>
        <taxon>Metazoa</taxon>
        <taxon>Chordata</taxon>
        <taxon>Craniata</taxon>
        <taxon>Vertebrata</taxon>
        <taxon>Euteleostomi</taxon>
        <taxon>Mammalia</taxon>
        <taxon>Metatheria</taxon>
        <taxon>Didelphimorphia</taxon>
        <taxon>Didelphidae</taxon>
        <taxon>Monodelphis</taxon>
    </lineage>
</organism>
<keyword evidence="2 4" id="KW-0863">Zinc-finger</keyword>
<dbReference type="InterPro" id="IPR050195">
    <property type="entry name" value="Primate_lentivir_Gag_pol-like"/>
</dbReference>
<dbReference type="InterPro" id="IPR001878">
    <property type="entry name" value="Znf_CCHC"/>
</dbReference>
<dbReference type="GO" id="GO:0016032">
    <property type="term" value="P:viral process"/>
    <property type="evidence" value="ECO:0007669"/>
    <property type="project" value="InterPro"/>
</dbReference>
<sequence>MGKTLSKETLFVKELKNSLRERGIRVKKKNLFKFFCFIEEQCPWLILHGPGIHPLTWNKVGKELNSLIKSGQEISDEYFSYYGLIRDILKEADTNKQVSHLLSLAEEAILDHKTKIEKEEIPPEKDKRPPSLLDEPIENSSLREPLVPSKPHLYPVLYTNPESENILKPNYQTEPEEEAARYQDSNRLENRPPLQYKNKSFPHDLCGSLTPPIFSVLPGSENLKEATKQLSQQVTELKNFLGLQKEVHTLTNQLHELQIDIFRPLIPKSKPTRLKDKTALAFPVVTRQQQATQILPEDTPLPPSEESSDSEGAEENDTEGKNPRGADISTLQQFGNPIYKKLKFKHIKDLHSAVKNYGLNAPFTLSILEGLGGEGHILPSEWSKVVQSVLSRGQFLIWKAEFLERAENQAKLNLKNAQTATWTVDKIVGRDRFASESQQMRLTPGLLMQTAQAAMAAWRAVPAAGSVTAPLSKILQGPNEPYAQFVAKLLETAERVLGQDGADNPMVRHLAIENANSACKAALRGKARDLDLDGMIRLCNDIDAYDHKINKSISLAIGAAIQASRPNTPRNCFKCGQLGHFARQCPSGQNPRQAPAPIIAPPKPPPSICPKCRKGRHWARDCRSRTTFNGQIFPPVQGNGVRGSFGSPCPAPLLEPQQVAQAWTSVPPPPEY</sequence>
<dbReference type="GO" id="GO:0005198">
    <property type="term" value="F:structural molecule activity"/>
    <property type="evidence" value="ECO:0007669"/>
    <property type="project" value="InterPro"/>
</dbReference>
<dbReference type="STRING" id="13616.ENSMODP00000051256"/>
<reference evidence="7" key="3">
    <citation type="submission" date="2025-09" db="UniProtKB">
        <authorList>
            <consortium name="Ensembl"/>
        </authorList>
    </citation>
    <scope>IDENTIFICATION</scope>
</reference>
<dbReference type="InterPro" id="IPR010999">
    <property type="entry name" value="Retrovr_matrix"/>
</dbReference>
<keyword evidence="8" id="KW-1185">Reference proteome</keyword>
<evidence type="ECO:0000259" key="6">
    <source>
        <dbReference type="PROSITE" id="PS50158"/>
    </source>
</evidence>
<dbReference type="PROSITE" id="PS50158">
    <property type="entry name" value="ZF_CCHC"/>
    <property type="match status" value="1"/>
</dbReference>
<dbReference type="Bgee" id="ENSMODG00000042379">
    <property type="expression patterns" value="Expressed in ovary and 12 other cell types or tissues"/>
</dbReference>
<protein>
    <recommendedName>
        <fullName evidence="6">CCHC-type domain-containing protein</fullName>
    </recommendedName>
</protein>
<dbReference type="PANTHER" id="PTHR40389">
    <property type="entry name" value="ENDOGENOUS RETROVIRUS GROUP K MEMBER 24 GAG POLYPROTEIN-RELATED"/>
    <property type="match status" value="1"/>
</dbReference>
<reference evidence="7" key="2">
    <citation type="submission" date="2025-08" db="UniProtKB">
        <authorList>
            <consortium name="Ensembl"/>
        </authorList>
    </citation>
    <scope>IDENTIFICATION</scope>
</reference>